<organism evidence="3 4">
    <name type="scientific">Phragmitibacter flavus</name>
    <dbReference type="NCBI Taxonomy" id="2576071"/>
    <lineage>
        <taxon>Bacteria</taxon>
        <taxon>Pseudomonadati</taxon>
        <taxon>Verrucomicrobiota</taxon>
        <taxon>Verrucomicrobiia</taxon>
        <taxon>Verrucomicrobiales</taxon>
        <taxon>Verrucomicrobiaceae</taxon>
        <taxon>Phragmitibacter</taxon>
    </lineage>
</organism>
<sequence>MLGLKVQDNAEFGAEIIRKVREKGGLSRVELARELGVAASTIGRHVDALVSGQYFTETVEPTREAGRPPTRLRPNAGRGCFVGVDFYSSSLYATAVDFAQHNIVQKSYELNGKAGVDFVLEELAGALKDMSSAAGMPVLAVGLATPGRVDASRGVALHYAQVPGFLDVPLAEKMQEVTGAKTFVENNIRTMALAERWFGVARGCQELICLGVRVGITAGIVHQGQLSTGYRGLGGEVRGMNCPVYDAQKDEWSWGADNAIETTASVPAVLSRYFQLSGEEVEMEAFLAAVEGRVPAAMIALKEAAAVHGWLITQMAQVTDPEMVVLSGPLTKMGDVYLDVVKEMSALFASNYYPQVPIHLSELGEFAGAVGAAGLALERWRPDDMG</sequence>
<dbReference type="CDD" id="cd00093">
    <property type="entry name" value="HTH_XRE"/>
    <property type="match status" value="1"/>
</dbReference>
<name>A0A5R8KBA3_9BACT</name>
<gene>
    <name evidence="3" type="ORF">FEM03_19090</name>
</gene>
<dbReference type="SUPFAM" id="SSF53067">
    <property type="entry name" value="Actin-like ATPase domain"/>
    <property type="match status" value="1"/>
</dbReference>
<evidence type="ECO:0000256" key="1">
    <source>
        <dbReference type="ARBA" id="ARBA00006479"/>
    </source>
</evidence>
<dbReference type="InterPro" id="IPR036388">
    <property type="entry name" value="WH-like_DNA-bd_sf"/>
</dbReference>
<dbReference type="RefSeq" id="WP_138087891.1">
    <property type="nucleotide sequence ID" value="NZ_VAUV01000015.1"/>
</dbReference>
<evidence type="ECO:0000313" key="4">
    <source>
        <dbReference type="Proteomes" id="UP000306196"/>
    </source>
</evidence>
<protein>
    <submittedName>
        <fullName evidence="3">ROK family protein</fullName>
    </submittedName>
</protein>
<comment type="similarity">
    <text evidence="1">Belongs to the ROK (NagC/XylR) family.</text>
</comment>
<dbReference type="SUPFAM" id="SSF46785">
    <property type="entry name" value="Winged helix' DNA-binding domain"/>
    <property type="match status" value="1"/>
</dbReference>
<dbReference type="AlphaFoldDB" id="A0A5R8KBA3"/>
<dbReference type="InterPro" id="IPR000600">
    <property type="entry name" value="ROK"/>
</dbReference>
<dbReference type="InterPro" id="IPR036390">
    <property type="entry name" value="WH_DNA-bd_sf"/>
</dbReference>
<dbReference type="Gene3D" id="3.30.420.40">
    <property type="match status" value="2"/>
</dbReference>
<dbReference type="EMBL" id="VAUV01000015">
    <property type="protein sequence ID" value="TLD69205.1"/>
    <property type="molecule type" value="Genomic_DNA"/>
</dbReference>
<evidence type="ECO:0000259" key="2">
    <source>
        <dbReference type="PROSITE" id="PS50943"/>
    </source>
</evidence>
<proteinExistence type="inferred from homology"/>
<dbReference type="InterPro" id="IPR001387">
    <property type="entry name" value="Cro/C1-type_HTH"/>
</dbReference>
<dbReference type="InterPro" id="IPR043129">
    <property type="entry name" value="ATPase_NBD"/>
</dbReference>
<feature type="domain" description="HTH cro/C1-type" evidence="2">
    <location>
        <begin position="17"/>
        <end position="44"/>
    </location>
</feature>
<comment type="caution">
    <text evidence="3">The sequence shown here is derived from an EMBL/GenBank/DDBJ whole genome shotgun (WGS) entry which is preliminary data.</text>
</comment>
<dbReference type="OrthoDB" id="9796533at2"/>
<reference evidence="3 4" key="1">
    <citation type="submission" date="2019-05" db="EMBL/GenBank/DDBJ databases">
        <title>Verrucobacter flavum gen. nov., sp. nov. a new member of the family Verrucomicrobiaceae.</title>
        <authorList>
            <person name="Szuroczki S."/>
            <person name="Abbaszade G."/>
            <person name="Szabo A."/>
            <person name="Felfoldi T."/>
            <person name="Schumann P."/>
            <person name="Boka K."/>
            <person name="Keki Z."/>
            <person name="Toumi M."/>
            <person name="Toth E."/>
        </authorList>
    </citation>
    <scope>NUCLEOTIDE SEQUENCE [LARGE SCALE GENOMIC DNA]</scope>
    <source>
        <strain evidence="3 4">MG-N-17</strain>
    </source>
</reference>
<dbReference type="PANTHER" id="PTHR18964">
    <property type="entry name" value="ROK (REPRESSOR, ORF, KINASE) FAMILY"/>
    <property type="match status" value="1"/>
</dbReference>
<accession>A0A5R8KBA3</accession>
<dbReference type="Pfam" id="PF00480">
    <property type="entry name" value="ROK"/>
    <property type="match status" value="1"/>
</dbReference>
<dbReference type="PANTHER" id="PTHR18964:SF149">
    <property type="entry name" value="BIFUNCTIONAL UDP-N-ACETYLGLUCOSAMINE 2-EPIMERASE_N-ACETYLMANNOSAMINE KINASE"/>
    <property type="match status" value="1"/>
</dbReference>
<dbReference type="PROSITE" id="PS50943">
    <property type="entry name" value="HTH_CROC1"/>
    <property type="match status" value="1"/>
</dbReference>
<dbReference type="Gene3D" id="1.10.10.10">
    <property type="entry name" value="Winged helix-like DNA-binding domain superfamily/Winged helix DNA-binding domain"/>
    <property type="match status" value="1"/>
</dbReference>
<keyword evidence="4" id="KW-1185">Reference proteome</keyword>
<dbReference type="Proteomes" id="UP000306196">
    <property type="component" value="Unassembled WGS sequence"/>
</dbReference>
<evidence type="ECO:0000313" key="3">
    <source>
        <dbReference type="EMBL" id="TLD69205.1"/>
    </source>
</evidence>